<evidence type="ECO:0000256" key="4">
    <source>
        <dbReference type="ARBA" id="ARBA00022679"/>
    </source>
</evidence>
<evidence type="ECO:0000313" key="13">
    <source>
        <dbReference type="EMBL" id="MDR4306758.1"/>
    </source>
</evidence>
<keyword evidence="6 9" id="KW-0133">Cell shape</keyword>
<feature type="domain" description="L,D-TPase catalytic" evidence="12">
    <location>
        <begin position="84"/>
        <end position="221"/>
    </location>
</feature>
<keyword evidence="3" id="KW-0328">Glycosyltransferase</keyword>
<evidence type="ECO:0000313" key="14">
    <source>
        <dbReference type="Proteomes" id="UP001181622"/>
    </source>
</evidence>
<dbReference type="RefSeq" id="WP_309390938.1">
    <property type="nucleotide sequence ID" value="NZ_JADBEO010000015.1"/>
</dbReference>
<gene>
    <name evidence="13" type="ORF">IHQ68_09015</name>
</gene>
<sequence>MTPQTFLRGVRAVASLALVSLTLAGCATIDGGTQEVALRHDAATVEMYGARRDERFPLPATDISKVDSRWLRQQVAYDGPEPAGTLVVDTRARYLYLVQEGGTAMRYGIGVGKEGLAFEGVARVGRKAEWPRWTPTPDMIDRDPERYGSYAGGLEGGLKNPLGPRALYLYQGNRDTLFRIHGTTEPWSIGRAVSSGCIRLLNQDIIDLYARVPVNSQVVVIQDDEAPAVAGAPDQRDQDFRERAYDDA</sequence>
<evidence type="ECO:0000256" key="7">
    <source>
        <dbReference type="ARBA" id="ARBA00022984"/>
    </source>
</evidence>
<dbReference type="InterPro" id="IPR005490">
    <property type="entry name" value="LD_TPept_cat_dom"/>
</dbReference>
<evidence type="ECO:0000256" key="10">
    <source>
        <dbReference type="SAM" id="MobiDB-lite"/>
    </source>
</evidence>
<feature type="signal peptide" evidence="11">
    <location>
        <begin position="1"/>
        <end position="24"/>
    </location>
</feature>
<protein>
    <submittedName>
        <fullName evidence="13">L,D-transpeptidase</fullName>
    </submittedName>
</protein>
<dbReference type="EMBL" id="JADBEO010000015">
    <property type="protein sequence ID" value="MDR4306758.1"/>
    <property type="molecule type" value="Genomic_DNA"/>
</dbReference>
<reference evidence="13" key="1">
    <citation type="submission" date="2020-10" db="EMBL/GenBank/DDBJ databases">
        <authorList>
            <person name="Abbas A."/>
            <person name="Razzaq R."/>
            <person name="Waqas M."/>
            <person name="Abbas N."/>
            <person name="Nielsen T.K."/>
            <person name="Hansen L.H."/>
            <person name="Hussain S."/>
            <person name="Shahid M."/>
        </authorList>
    </citation>
    <scope>NUCLEOTIDE SEQUENCE</scope>
    <source>
        <strain evidence="13">S14</strain>
    </source>
</reference>
<feature type="chain" id="PRO_5045370863" evidence="11">
    <location>
        <begin position="25"/>
        <end position="248"/>
    </location>
</feature>
<evidence type="ECO:0000256" key="1">
    <source>
        <dbReference type="ARBA" id="ARBA00004752"/>
    </source>
</evidence>
<evidence type="ECO:0000256" key="6">
    <source>
        <dbReference type="ARBA" id="ARBA00022960"/>
    </source>
</evidence>
<keyword evidence="5" id="KW-0378">Hydrolase</keyword>
<organism evidence="13 14">
    <name type="scientific">Chelatococcus sambhunathii</name>
    <dbReference type="NCBI Taxonomy" id="363953"/>
    <lineage>
        <taxon>Bacteria</taxon>
        <taxon>Pseudomonadati</taxon>
        <taxon>Pseudomonadota</taxon>
        <taxon>Alphaproteobacteria</taxon>
        <taxon>Hyphomicrobiales</taxon>
        <taxon>Chelatococcaceae</taxon>
        <taxon>Chelatococcus</taxon>
    </lineage>
</organism>
<dbReference type="SUPFAM" id="SSF141523">
    <property type="entry name" value="L,D-transpeptidase catalytic domain-like"/>
    <property type="match status" value="1"/>
</dbReference>
<name>A0ABU1DF53_9HYPH</name>
<evidence type="ECO:0000256" key="5">
    <source>
        <dbReference type="ARBA" id="ARBA00022801"/>
    </source>
</evidence>
<feature type="region of interest" description="Disordered" evidence="10">
    <location>
        <begin position="227"/>
        <end position="248"/>
    </location>
</feature>
<feature type="active site" description="Nucleophile" evidence="9">
    <location>
        <position position="197"/>
    </location>
</feature>
<keyword evidence="14" id="KW-1185">Reference proteome</keyword>
<dbReference type="PANTHER" id="PTHR30582:SF24">
    <property type="entry name" value="L,D-TRANSPEPTIDASE ERFK_SRFK-RELATED"/>
    <property type="match status" value="1"/>
</dbReference>
<keyword evidence="7 9" id="KW-0573">Peptidoglycan synthesis</keyword>
<keyword evidence="4" id="KW-0808">Transferase</keyword>
<dbReference type="Gene3D" id="2.40.440.10">
    <property type="entry name" value="L,D-transpeptidase catalytic domain-like"/>
    <property type="match status" value="1"/>
</dbReference>
<evidence type="ECO:0000259" key="12">
    <source>
        <dbReference type="PROSITE" id="PS52029"/>
    </source>
</evidence>
<accession>A0ABU1DF53</accession>
<dbReference type="Pfam" id="PF03734">
    <property type="entry name" value="YkuD"/>
    <property type="match status" value="1"/>
</dbReference>
<evidence type="ECO:0000256" key="11">
    <source>
        <dbReference type="SAM" id="SignalP"/>
    </source>
</evidence>
<dbReference type="Proteomes" id="UP001181622">
    <property type="component" value="Unassembled WGS sequence"/>
</dbReference>
<dbReference type="InterPro" id="IPR038063">
    <property type="entry name" value="Transpep_catalytic_dom"/>
</dbReference>
<keyword evidence="11" id="KW-0732">Signal</keyword>
<evidence type="ECO:0000256" key="3">
    <source>
        <dbReference type="ARBA" id="ARBA00022676"/>
    </source>
</evidence>
<dbReference type="PANTHER" id="PTHR30582">
    <property type="entry name" value="L,D-TRANSPEPTIDASE"/>
    <property type="match status" value="1"/>
</dbReference>
<dbReference type="PROSITE" id="PS52029">
    <property type="entry name" value="LD_TPASE"/>
    <property type="match status" value="1"/>
</dbReference>
<dbReference type="InterPro" id="IPR050979">
    <property type="entry name" value="LD-transpeptidase"/>
</dbReference>
<proteinExistence type="inferred from homology"/>
<dbReference type="CDD" id="cd16913">
    <property type="entry name" value="YkuD_like"/>
    <property type="match status" value="1"/>
</dbReference>
<keyword evidence="8 9" id="KW-0961">Cell wall biogenesis/degradation</keyword>
<feature type="active site" description="Proton donor/acceptor" evidence="9">
    <location>
        <position position="181"/>
    </location>
</feature>
<evidence type="ECO:0000256" key="2">
    <source>
        <dbReference type="ARBA" id="ARBA00005992"/>
    </source>
</evidence>
<comment type="similarity">
    <text evidence="2">Belongs to the YkuD family.</text>
</comment>
<comment type="caution">
    <text evidence="13">The sequence shown here is derived from an EMBL/GenBank/DDBJ whole genome shotgun (WGS) entry which is preliminary data.</text>
</comment>
<evidence type="ECO:0000256" key="9">
    <source>
        <dbReference type="PROSITE-ProRule" id="PRU01373"/>
    </source>
</evidence>
<feature type="compositionally biased region" description="Basic and acidic residues" evidence="10">
    <location>
        <begin position="234"/>
        <end position="248"/>
    </location>
</feature>
<evidence type="ECO:0000256" key="8">
    <source>
        <dbReference type="ARBA" id="ARBA00023316"/>
    </source>
</evidence>
<comment type="pathway">
    <text evidence="1 9">Cell wall biogenesis; peptidoglycan biosynthesis.</text>
</comment>